<evidence type="ECO:0000313" key="1">
    <source>
        <dbReference type="EMBL" id="AEF94157.1"/>
    </source>
</evidence>
<dbReference type="eggNOG" id="ENOG502ZVYR">
    <property type="taxonomic scope" value="Bacteria"/>
</dbReference>
<gene>
    <name evidence="1" type="ordered locus">Desca_1298</name>
</gene>
<dbReference type="KEGG" id="dca:Desca_1298"/>
<accession>F6B4P5</accession>
<organism evidence="1 2">
    <name type="scientific">Desulfotomaculum nigrificans (strain DSM 14880 / VKM B-2319 / CO-1-SRB)</name>
    <name type="common">Desulfotomaculum carboxydivorans</name>
    <dbReference type="NCBI Taxonomy" id="868595"/>
    <lineage>
        <taxon>Bacteria</taxon>
        <taxon>Bacillati</taxon>
        <taxon>Bacillota</taxon>
        <taxon>Clostridia</taxon>
        <taxon>Eubacteriales</taxon>
        <taxon>Desulfotomaculaceae</taxon>
        <taxon>Desulfotomaculum</taxon>
    </lineage>
</organism>
<proteinExistence type="predicted"/>
<keyword evidence="2" id="KW-1185">Reference proteome</keyword>
<dbReference type="Proteomes" id="UP000009226">
    <property type="component" value="Chromosome"/>
</dbReference>
<dbReference type="HOGENOM" id="CLU_191327_0_0_9"/>
<name>F6B4P5_DESCC</name>
<sequence>MKIDVDKFVQEHQEKITTLVNHSLNRAGDIVNKKVQSGEVGATFQDVLPLMLYEILLTSTVATLRLVADMVNEFKE</sequence>
<dbReference type="EMBL" id="CP002736">
    <property type="protein sequence ID" value="AEF94157.1"/>
    <property type="molecule type" value="Genomic_DNA"/>
</dbReference>
<dbReference type="AlphaFoldDB" id="F6B4P5"/>
<evidence type="ECO:0000313" key="2">
    <source>
        <dbReference type="Proteomes" id="UP000009226"/>
    </source>
</evidence>
<reference evidence="1" key="1">
    <citation type="submission" date="2011-05" db="EMBL/GenBank/DDBJ databases">
        <title>Complete sequence of Desulfotomaculum carboxydivorans CO-1-SRB.</title>
        <authorList>
            <consortium name="US DOE Joint Genome Institute"/>
            <person name="Lucas S."/>
            <person name="Han J."/>
            <person name="Lapidus A."/>
            <person name="Cheng J.-F."/>
            <person name="Goodwin L."/>
            <person name="Pitluck S."/>
            <person name="Peters L."/>
            <person name="Mikhailova N."/>
            <person name="Lu M."/>
            <person name="Han C."/>
            <person name="Tapia R."/>
            <person name="Land M."/>
            <person name="Hauser L."/>
            <person name="Kyrpides N."/>
            <person name="Ivanova N."/>
            <person name="Pagani I."/>
            <person name="Stams A."/>
            <person name="Plugge C."/>
            <person name="Muyzer G."/>
            <person name="Kuever J."/>
            <person name="Parshina S."/>
            <person name="Ivanova A."/>
            <person name="Nazina T."/>
            <person name="Woyke T."/>
        </authorList>
    </citation>
    <scope>NUCLEOTIDE SEQUENCE [LARGE SCALE GENOMIC DNA]</scope>
    <source>
        <strain evidence="1">CO-1-SRB</strain>
    </source>
</reference>
<protein>
    <submittedName>
        <fullName evidence="1">Uncharacterized protein</fullName>
    </submittedName>
</protein>
<dbReference type="RefSeq" id="WP_003541060.1">
    <property type="nucleotide sequence ID" value="NC_015565.1"/>
</dbReference>